<keyword evidence="4" id="KW-0804">Transcription</keyword>
<evidence type="ECO:0000256" key="4">
    <source>
        <dbReference type="ARBA" id="ARBA00023163"/>
    </source>
</evidence>
<dbReference type="SUPFAM" id="SSF46785">
    <property type="entry name" value="Winged helix' DNA-binding domain"/>
    <property type="match status" value="1"/>
</dbReference>
<keyword evidence="3" id="KW-0238">DNA-binding</keyword>
<evidence type="ECO:0000313" key="7">
    <source>
        <dbReference type="Proteomes" id="UP000321058"/>
    </source>
</evidence>
<dbReference type="PANTHER" id="PTHR30537">
    <property type="entry name" value="HTH-TYPE TRANSCRIPTIONAL REGULATOR"/>
    <property type="match status" value="1"/>
</dbReference>
<evidence type="ECO:0000256" key="3">
    <source>
        <dbReference type="ARBA" id="ARBA00023125"/>
    </source>
</evidence>
<dbReference type="GO" id="GO:0003700">
    <property type="term" value="F:DNA-binding transcription factor activity"/>
    <property type="evidence" value="ECO:0007669"/>
    <property type="project" value="InterPro"/>
</dbReference>
<dbReference type="GO" id="GO:0043565">
    <property type="term" value="F:sequence-specific DNA binding"/>
    <property type="evidence" value="ECO:0007669"/>
    <property type="project" value="TreeGrafter"/>
</dbReference>
<feature type="domain" description="HTH lysR-type" evidence="5">
    <location>
        <begin position="11"/>
        <end position="61"/>
    </location>
</feature>
<dbReference type="Proteomes" id="UP000321058">
    <property type="component" value="Unassembled WGS sequence"/>
</dbReference>
<dbReference type="GO" id="GO:0006351">
    <property type="term" value="P:DNA-templated transcription"/>
    <property type="evidence" value="ECO:0007669"/>
    <property type="project" value="TreeGrafter"/>
</dbReference>
<dbReference type="OrthoDB" id="9812435at2"/>
<dbReference type="InterPro" id="IPR036388">
    <property type="entry name" value="WH-like_DNA-bd_sf"/>
</dbReference>
<comment type="caution">
    <text evidence="6">The sequence shown here is derived from an EMBL/GenBank/DDBJ whole genome shotgun (WGS) entry which is preliminary data.</text>
</comment>
<evidence type="ECO:0000256" key="1">
    <source>
        <dbReference type="ARBA" id="ARBA00009437"/>
    </source>
</evidence>
<accession>A0A512NA44</accession>
<sequence length="300" mass="33419">MAEPSLAETNAFVAVLEQKSFTKAARHLSLSPPRVSEMVRQLEETLGVRLIERTTRSVAPTVAGERLLARLRPVLDDYRAALDLVNDFREKPAGVVRLTVAPPVAYLGLISSISRFLVAYPEISVEISADSALTDIVAGRFDAGIRHAERLERDMIAVRISDEVPTVTVAAPSYIARRGKPQTPQEVAEHDCIRIRLGGGALIPWRLRLSRRVVEVPVGARFIVNDGRMAMQAVLEGAGLLQMPRNAVERDFAAKRLVTVLDDYQPPPLAGFFLYYPSRRQIRPALKVLVDFLRKRDRRP</sequence>
<keyword evidence="2" id="KW-0805">Transcription regulation</keyword>
<name>A0A512NA44_9HYPH</name>
<dbReference type="PRINTS" id="PR00039">
    <property type="entry name" value="HTHLYSR"/>
</dbReference>
<dbReference type="InterPro" id="IPR000847">
    <property type="entry name" value="LysR_HTH_N"/>
</dbReference>
<dbReference type="InterPro" id="IPR058163">
    <property type="entry name" value="LysR-type_TF_proteobact-type"/>
</dbReference>
<keyword evidence="7" id="KW-1185">Reference proteome</keyword>
<dbReference type="AlphaFoldDB" id="A0A512NA44"/>
<proteinExistence type="inferred from homology"/>
<dbReference type="FunFam" id="1.10.10.10:FF:000001">
    <property type="entry name" value="LysR family transcriptional regulator"/>
    <property type="match status" value="1"/>
</dbReference>
<dbReference type="InterPro" id="IPR005119">
    <property type="entry name" value="LysR_subst-bd"/>
</dbReference>
<evidence type="ECO:0000313" key="6">
    <source>
        <dbReference type="EMBL" id="GEP55846.1"/>
    </source>
</evidence>
<evidence type="ECO:0000256" key="2">
    <source>
        <dbReference type="ARBA" id="ARBA00023015"/>
    </source>
</evidence>
<dbReference type="SUPFAM" id="SSF53850">
    <property type="entry name" value="Periplasmic binding protein-like II"/>
    <property type="match status" value="1"/>
</dbReference>
<comment type="similarity">
    <text evidence="1">Belongs to the LysR transcriptional regulatory family.</text>
</comment>
<evidence type="ECO:0000259" key="5">
    <source>
        <dbReference type="PROSITE" id="PS50931"/>
    </source>
</evidence>
<gene>
    <name evidence="6" type="ORF">RSO01_30120</name>
</gene>
<protein>
    <submittedName>
        <fullName evidence="6">Transcriptional regulator</fullName>
    </submittedName>
</protein>
<reference evidence="6 7" key="1">
    <citation type="submission" date="2019-07" db="EMBL/GenBank/DDBJ databases">
        <title>Whole genome shotgun sequence of Reyranella soli NBRC 108950.</title>
        <authorList>
            <person name="Hosoyama A."/>
            <person name="Uohara A."/>
            <person name="Ohji S."/>
            <person name="Ichikawa N."/>
        </authorList>
    </citation>
    <scope>NUCLEOTIDE SEQUENCE [LARGE SCALE GENOMIC DNA]</scope>
    <source>
        <strain evidence="6 7">NBRC 108950</strain>
    </source>
</reference>
<dbReference type="PROSITE" id="PS50931">
    <property type="entry name" value="HTH_LYSR"/>
    <property type="match status" value="1"/>
</dbReference>
<dbReference type="Gene3D" id="1.10.10.10">
    <property type="entry name" value="Winged helix-like DNA-binding domain superfamily/Winged helix DNA-binding domain"/>
    <property type="match status" value="1"/>
</dbReference>
<organism evidence="6 7">
    <name type="scientific">Reyranella soli</name>
    <dbReference type="NCBI Taxonomy" id="1230389"/>
    <lineage>
        <taxon>Bacteria</taxon>
        <taxon>Pseudomonadati</taxon>
        <taxon>Pseudomonadota</taxon>
        <taxon>Alphaproteobacteria</taxon>
        <taxon>Hyphomicrobiales</taxon>
        <taxon>Reyranellaceae</taxon>
        <taxon>Reyranella</taxon>
    </lineage>
</organism>
<dbReference type="Pfam" id="PF03466">
    <property type="entry name" value="LysR_substrate"/>
    <property type="match status" value="1"/>
</dbReference>
<dbReference type="Pfam" id="PF00126">
    <property type="entry name" value="HTH_1"/>
    <property type="match status" value="1"/>
</dbReference>
<dbReference type="InterPro" id="IPR036390">
    <property type="entry name" value="WH_DNA-bd_sf"/>
</dbReference>
<dbReference type="Gene3D" id="3.40.190.290">
    <property type="match status" value="1"/>
</dbReference>
<dbReference type="RefSeq" id="WP_147149930.1">
    <property type="nucleotide sequence ID" value="NZ_BKAJ01000048.1"/>
</dbReference>
<dbReference type="EMBL" id="BKAJ01000048">
    <property type="protein sequence ID" value="GEP55846.1"/>
    <property type="molecule type" value="Genomic_DNA"/>
</dbReference>
<dbReference type="PANTHER" id="PTHR30537:SF1">
    <property type="entry name" value="HTH-TYPE TRANSCRIPTIONAL REGULATOR PGRR"/>
    <property type="match status" value="1"/>
</dbReference>